<evidence type="ECO:0000313" key="2">
    <source>
        <dbReference type="Proteomes" id="UP001501337"/>
    </source>
</evidence>
<organism evidence="1 2">
    <name type="scientific">Allohahella marinimesophila</name>
    <dbReference type="NCBI Taxonomy" id="1054972"/>
    <lineage>
        <taxon>Bacteria</taxon>
        <taxon>Pseudomonadati</taxon>
        <taxon>Pseudomonadota</taxon>
        <taxon>Gammaproteobacteria</taxon>
        <taxon>Oceanospirillales</taxon>
        <taxon>Hahellaceae</taxon>
        <taxon>Allohahella</taxon>
    </lineage>
</organism>
<accession>A0ABP7NHW8</accession>
<reference evidence="2" key="1">
    <citation type="journal article" date="2019" name="Int. J. Syst. Evol. Microbiol.">
        <title>The Global Catalogue of Microorganisms (GCM) 10K type strain sequencing project: providing services to taxonomists for standard genome sequencing and annotation.</title>
        <authorList>
            <consortium name="The Broad Institute Genomics Platform"/>
            <consortium name="The Broad Institute Genome Sequencing Center for Infectious Disease"/>
            <person name="Wu L."/>
            <person name="Ma J."/>
        </authorList>
    </citation>
    <scope>NUCLEOTIDE SEQUENCE [LARGE SCALE GENOMIC DNA]</scope>
    <source>
        <strain evidence="2">JCM 17555</strain>
    </source>
</reference>
<keyword evidence="2" id="KW-1185">Reference proteome</keyword>
<dbReference type="EMBL" id="BAABBO010000001">
    <property type="protein sequence ID" value="GAA3946186.1"/>
    <property type="molecule type" value="Genomic_DNA"/>
</dbReference>
<protein>
    <submittedName>
        <fullName evidence="1">Uncharacterized protein</fullName>
    </submittedName>
</protein>
<proteinExistence type="predicted"/>
<gene>
    <name evidence="1" type="ORF">GCM10022278_01690</name>
</gene>
<name>A0ABP7NHW8_9GAMM</name>
<dbReference type="Proteomes" id="UP001501337">
    <property type="component" value="Unassembled WGS sequence"/>
</dbReference>
<evidence type="ECO:0000313" key="1">
    <source>
        <dbReference type="EMBL" id="GAA3946186.1"/>
    </source>
</evidence>
<dbReference type="RefSeq" id="WP_344802314.1">
    <property type="nucleotide sequence ID" value="NZ_BAABBO010000001.1"/>
</dbReference>
<comment type="caution">
    <text evidence="1">The sequence shown here is derived from an EMBL/GenBank/DDBJ whole genome shotgun (WGS) entry which is preliminary data.</text>
</comment>
<sequence length="68" mass="7641">MKAKIFGLNAAEVYGLDVAEIQSQSTADRLARLKAEYCEQPNPSYVTFGPKTRRDFFTMLARTRGRPG</sequence>